<dbReference type="Gene3D" id="1.25.40.10">
    <property type="entry name" value="Tetratricopeptide repeat domain"/>
    <property type="match status" value="1"/>
</dbReference>
<dbReference type="EMBL" id="VCJR02000001">
    <property type="protein sequence ID" value="NHK27389.1"/>
    <property type="molecule type" value="Genomic_DNA"/>
</dbReference>
<dbReference type="AlphaFoldDB" id="A0A8J3EQL2"/>
<dbReference type="InterPro" id="IPR011990">
    <property type="entry name" value="TPR-like_helical_dom_sf"/>
</dbReference>
<sequence>MSISITPNTLQGAEKLLSADDMYRLGLEASTPGAEDYDIVKAHKWFNLSAMKGNPDARFYRKELLLEMTTDQVAEAQRMAREWLSNRQGAMSL</sequence>
<reference evidence="1" key="1">
    <citation type="journal article" date="2014" name="Int. J. Syst. Evol. Microbiol.">
        <title>Complete genome sequence of Corynebacterium casei LMG S-19264T (=DSM 44701T), isolated from a smear-ripened cheese.</title>
        <authorList>
            <consortium name="US DOE Joint Genome Institute (JGI-PGF)"/>
            <person name="Walter F."/>
            <person name="Albersmeier A."/>
            <person name="Kalinowski J."/>
            <person name="Ruckert C."/>
        </authorList>
    </citation>
    <scope>NUCLEOTIDE SEQUENCE</scope>
    <source>
        <strain evidence="1">CGMCC 1.14984</strain>
    </source>
</reference>
<evidence type="ECO:0000313" key="1">
    <source>
        <dbReference type="EMBL" id="GGH95288.1"/>
    </source>
</evidence>
<name>A0A8J3EQL2_9PROT</name>
<dbReference type="RefSeq" id="WP_155138300.1">
    <property type="nucleotide sequence ID" value="NZ_BMGZ01000001.1"/>
</dbReference>
<evidence type="ECO:0000313" key="2">
    <source>
        <dbReference type="EMBL" id="NHK27389.1"/>
    </source>
</evidence>
<dbReference type="EMBL" id="BMGZ01000001">
    <property type="protein sequence ID" value="GGH95288.1"/>
    <property type="molecule type" value="Genomic_DNA"/>
</dbReference>
<keyword evidence="4" id="KW-1185">Reference proteome</keyword>
<reference evidence="1" key="3">
    <citation type="submission" date="2020-09" db="EMBL/GenBank/DDBJ databases">
        <authorList>
            <person name="Sun Q."/>
            <person name="Zhou Y."/>
        </authorList>
    </citation>
    <scope>NUCLEOTIDE SEQUENCE</scope>
    <source>
        <strain evidence="1">CGMCC 1.14984</strain>
    </source>
</reference>
<reference evidence="2 4" key="2">
    <citation type="submission" date="2020-02" db="EMBL/GenBank/DDBJ databases">
        <title>Genome sequence of Parvularcula flava strain NH6-79.</title>
        <authorList>
            <person name="Abdul Karim M.H."/>
            <person name="Lam M.Q."/>
            <person name="Chen S.J."/>
            <person name="Yahya A."/>
            <person name="Shahir S."/>
            <person name="Shamsir M.S."/>
            <person name="Chong C.S."/>
        </authorList>
    </citation>
    <scope>NUCLEOTIDE SEQUENCE [LARGE SCALE GENOMIC DNA]</scope>
    <source>
        <strain evidence="2 4">NH6-79</strain>
    </source>
</reference>
<evidence type="ECO:0000313" key="4">
    <source>
        <dbReference type="Proteomes" id="UP000818603"/>
    </source>
</evidence>
<dbReference type="Proteomes" id="UP000818603">
    <property type="component" value="Unassembled WGS sequence"/>
</dbReference>
<organism evidence="1 3">
    <name type="scientific">Aquisalinus luteolus</name>
    <dbReference type="NCBI Taxonomy" id="1566827"/>
    <lineage>
        <taxon>Bacteria</taxon>
        <taxon>Pseudomonadati</taxon>
        <taxon>Pseudomonadota</taxon>
        <taxon>Alphaproteobacteria</taxon>
        <taxon>Parvularculales</taxon>
        <taxon>Parvularculaceae</taxon>
        <taxon>Aquisalinus</taxon>
    </lineage>
</organism>
<evidence type="ECO:0000313" key="3">
    <source>
        <dbReference type="Proteomes" id="UP000621856"/>
    </source>
</evidence>
<accession>A0A8J3EQL2</accession>
<protein>
    <recommendedName>
        <fullName evidence="5">Sel1 repeat family protein</fullName>
    </recommendedName>
</protein>
<comment type="caution">
    <text evidence="1">The sequence shown here is derived from an EMBL/GenBank/DDBJ whole genome shotgun (WGS) entry which is preliminary data.</text>
</comment>
<evidence type="ECO:0008006" key="5">
    <source>
        <dbReference type="Google" id="ProtNLM"/>
    </source>
</evidence>
<proteinExistence type="predicted"/>
<gene>
    <name evidence="2" type="ORF">FF098_005680</name>
    <name evidence="1" type="ORF">GCM10011355_11470</name>
</gene>
<dbReference type="Proteomes" id="UP000621856">
    <property type="component" value="Unassembled WGS sequence"/>
</dbReference>